<dbReference type="GO" id="GO:0008374">
    <property type="term" value="F:O-acyltransferase activity"/>
    <property type="evidence" value="ECO:0007669"/>
    <property type="project" value="InterPro"/>
</dbReference>
<dbReference type="AlphaFoldDB" id="A0A9W8WPI5"/>
<dbReference type="OrthoDB" id="1077582at2759"/>
<evidence type="ECO:0000256" key="7">
    <source>
        <dbReference type="ARBA" id="ARBA00023136"/>
    </source>
</evidence>
<gene>
    <name evidence="10" type="ORF">N0V87_010623</name>
</gene>
<evidence type="ECO:0000259" key="9">
    <source>
        <dbReference type="Pfam" id="PF13813"/>
    </source>
</evidence>
<evidence type="ECO:0000256" key="8">
    <source>
        <dbReference type="SAM" id="Phobius"/>
    </source>
</evidence>
<proteinExistence type="inferred from homology"/>
<evidence type="ECO:0000313" key="11">
    <source>
        <dbReference type="Proteomes" id="UP001140562"/>
    </source>
</evidence>
<evidence type="ECO:0000313" key="10">
    <source>
        <dbReference type="EMBL" id="KAJ4329723.1"/>
    </source>
</evidence>
<reference evidence="10" key="1">
    <citation type="submission" date="2022-10" db="EMBL/GenBank/DDBJ databases">
        <title>Tapping the CABI collections for fungal endophytes: first genome assemblies for Collariella, Neodidymelliopsis, Ascochyta clinopodiicola, Didymella pomorum, Didymosphaeria variabile, Neocosmospora piperis and Neocucurbitaria cava.</title>
        <authorList>
            <person name="Hill R."/>
        </authorList>
    </citation>
    <scope>NUCLEOTIDE SEQUENCE</scope>
    <source>
        <strain evidence="10">IMI 360193</strain>
    </source>
</reference>
<comment type="pathway">
    <text evidence="2">Secondary metabolite biosynthesis.</text>
</comment>
<feature type="transmembrane region" description="Helical" evidence="8">
    <location>
        <begin position="354"/>
        <end position="377"/>
    </location>
</feature>
<evidence type="ECO:0000256" key="4">
    <source>
        <dbReference type="ARBA" id="ARBA00022679"/>
    </source>
</evidence>
<dbReference type="Proteomes" id="UP001140562">
    <property type="component" value="Unassembled WGS sequence"/>
</dbReference>
<feature type="transmembrane region" description="Helical" evidence="8">
    <location>
        <begin position="389"/>
        <end position="407"/>
    </location>
</feature>
<keyword evidence="6 8" id="KW-1133">Transmembrane helix</keyword>
<evidence type="ECO:0000256" key="2">
    <source>
        <dbReference type="ARBA" id="ARBA00005179"/>
    </source>
</evidence>
<dbReference type="Pfam" id="PF13813">
    <property type="entry name" value="MBOAT_2"/>
    <property type="match status" value="1"/>
</dbReference>
<dbReference type="GO" id="GO:0016020">
    <property type="term" value="C:membrane"/>
    <property type="evidence" value="ECO:0007669"/>
    <property type="project" value="UniProtKB-SubCell"/>
</dbReference>
<comment type="caution">
    <text evidence="10">The sequence shown here is derived from an EMBL/GenBank/DDBJ whole genome shotgun (WGS) entry which is preliminary data.</text>
</comment>
<dbReference type="EMBL" id="JAPEUV010000297">
    <property type="protein sequence ID" value="KAJ4329723.1"/>
    <property type="molecule type" value="Genomic_DNA"/>
</dbReference>
<organism evidence="10 11">
    <name type="scientific">Didymella glomerata</name>
    <dbReference type="NCBI Taxonomy" id="749621"/>
    <lineage>
        <taxon>Eukaryota</taxon>
        <taxon>Fungi</taxon>
        <taxon>Dikarya</taxon>
        <taxon>Ascomycota</taxon>
        <taxon>Pezizomycotina</taxon>
        <taxon>Dothideomycetes</taxon>
        <taxon>Pleosporomycetidae</taxon>
        <taxon>Pleosporales</taxon>
        <taxon>Pleosporineae</taxon>
        <taxon>Didymellaceae</taxon>
        <taxon>Didymella</taxon>
    </lineage>
</organism>
<feature type="transmembrane region" description="Helical" evidence="8">
    <location>
        <begin position="198"/>
        <end position="219"/>
    </location>
</feature>
<dbReference type="InterPro" id="IPR032805">
    <property type="entry name" value="Wax_synthase_dom"/>
</dbReference>
<feature type="domain" description="Wax synthase" evidence="9">
    <location>
        <begin position="244"/>
        <end position="326"/>
    </location>
</feature>
<feature type="transmembrane region" description="Helical" evidence="8">
    <location>
        <begin position="41"/>
        <end position="62"/>
    </location>
</feature>
<feature type="transmembrane region" description="Helical" evidence="8">
    <location>
        <begin position="289"/>
        <end position="310"/>
    </location>
</feature>
<evidence type="ECO:0000256" key="5">
    <source>
        <dbReference type="ARBA" id="ARBA00022692"/>
    </source>
</evidence>
<feature type="transmembrane region" description="Helical" evidence="8">
    <location>
        <begin position="166"/>
        <end position="186"/>
    </location>
</feature>
<protein>
    <recommendedName>
        <fullName evidence="9">Wax synthase domain-containing protein</fullName>
    </recommendedName>
</protein>
<name>A0A9W8WPI5_9PLEO</name>
<comment type="subcellular location">
    <subcellularLocation>
        <location evidence="1">Membrane</location>
        <topology evidence="1">Multi-pass membrane protein</topology>
    </subcellularLocation>
</comment>
<evidence type="ECO:0000256" key="1">
    <source>
        <dbReference type="ARBA" id="ARBA00004141"/>
    </source>
</evidence>
<keyword evidence="11" id="KW-1185">Reference proteome</keyword>
<dbReference type="InterPro" id="IPR044851">
    <property type="entry name" value="Wax_synthase"/>
</dbReference>
<comment type="similarity">
    <text evidence="3">Belongs to the wax synthase family.</text>
</comment>
<sequence>MEVIARFYPPLDERKPIPAIYLPATFALTLLPFFSSRRRLAAWIILPIVVWMCVLAPCYTFGDPSADFYRSSGFIIMPLWFVDFAILSSQDGNNALLYVGNSKGETTLARRIEDCPSIWSKLRWAYELMIPSHRGIGWNWQIKNVPDDPVAYLSNRRWVLHQVKKAVVAYIGSILMLVALGFASAFEQKQDDLAELSTPSTAFLVDAMIGWAGALWIYCRLQSFYSSASAISVALGVYERWQLPPLMGNVRDAWSVRQFWAVYHQTMRRMVSAPARRITRGLGLQKGSLTSGIAQLFLAFGVSTVVHQYQMFNVTRRDMGEFAFFMSQPVVIALEGVVIWLWRHFVPQPGPRISLLELGFGYAWVFLWFSFSLPIYLKGSRDAGIVRDAFFGTTPFAYGGSLFEAILRS</sequence>
<evidence type="ECO:0000256" key="6">
    <source>
        <dbReference type="ARBA" id="ARBA00022989"/>
    </source>
</evidence>
<keyword evidence="5 8" id="KW-0812">Transmembrane</keyword>
<dbReference type="GO" id="GO:0006629">
    <property type="term" value="P:lipid metabolic process"/>
    <property type="evidence" value="ECO:0007669"/>
    <property type="project" value="InterPro"/>
</dbReference>
<dbReference type="PANTHER" id="PTHR31595">
    <property type="entry name" value="LONG-CHAIN-ALCOHOL O-FATTY-ACYLTRANSFERASE 3-RELATED"/>
    <property type="match status" value="1"/>
</dbReference>
<feature type="transmembrane region" description="Helical" evidence="8">
    <location>
        <begin position="322"/>
        <end position="342"/>
    </location>
</feature>
<dbReference type="PANTHER" id="PTHR31595:SF57">
    <property type="entry name" value="OS04G0481900 PROTEIN"/>
    <property type="match status" value="1"/>
</dbReference>
<keyword evidence="4" id="KW-0808">Transferase</keyword>
<accession>A0A9W8WPI5</accession>
<evidence type="ECO:0000256" key="3">
    <source>
        <dbReference type="ARBA" id="ARBA00007282"/>
    </source>
</evidence>
<keyword evidence="7 8" id="KW-0472">Membrane</keyword>